<name>A0A0D3KJI9_EMIH1</name>
<organism evidence="1 2">
    <name type="scientific">Emiliania huxleyi (strain CCMP1516)</name>
    <dbReference type="NCBI Taxonomy" id="280463"/>
    <lineage>
        <taxon>Eukaryota</taxon>
        <taxon>Haptista</taxon>
        <taxon>Haptophyta</taxon>
        <taxon>Prymnesiophyceae</taxon>
        <taxon>Isochrysidales</taxon>
        <taxon>Noelaerhabdaceae</taxon>
        <taxon>Emiliania</taxon>
    </lineage>
</organism>
<dbReference type="HOGENOM" id="CLU_1681219_0_0_1"/>
<dbReference type="GeneID" id="17281195"/>
<dbReference type="KEGG" id="ehx:EMIHUDRAFT_227025"/>
<dbReference type="AlphaFoldDB" id="A0A0D3KJI9"/>
<dbReference type="RefSeq" id="XP_005788353.1">
    <property type="nucleotide sequence ID" value="XM_005788296.1"/>
</dbReference>
<proteinExistence type="predicted"/>
<evidence type="ECO:0000313" key="2">
    <source>
        <dbReference type="Proteomes" id="UP000013827"/>
    </source>
</evidence>
<evidence type="ECO:0000313" key="1">
    <source>
        <dbReference type="EnsemblProtists" id="EOD35924"/>
    </source>
</evidence>
<sequence length="157" mass="17196">MFANLRLAQGKSNHLLVLTGLLQRVYAGAGGDYGGGVVRVEHTSSAFLHALYPGEIWRDRGRSGEIRVAYGSGEISALLDSRTRELLRLSGHIDRQFNPKARRVLGEARRARMPRWDAAAGAPFLARLPPPSALALKWSLFYPLAIVPGATEVVCNY</sequence>
<dbReference type="Proteomes" id="UP000013827">
    <property type="component" value="Unassembled WGS sequence"/>
</dbReference>
<accession>A0A0D3KJI9</accession>
<dbReference type="EnsemblProtists" id="EOD35924">
    <property type="protein sequence ID" value="EOD35924"/>
    <property type="gene ID" value="EMIHUDRAFT_227025"/>
</dbReference>
<dbReference type="PaxDb" id="2903-EOD35924"/>
<reference evidence="2" key="1">
    <citation type="journal article" date="2013" name="Nature">
        <title>Pan genome of the phytoplankton Emiliania underpins its global distribution.</title>
        <authorList>
            <person name="Read B.A."/>
            <person name="Kegel J."/>
            <person name="Klute M.J."/>
            <person name="Kuo A."/>
            <person name="Lefebvre S.C."/>
            <person name="Maumus F."/>
            <person name="Mayer C."/>
            <person name="Miller J."/>
            <person name="Monier A."/>
            <person name="Salamov A."/>
            <person name="Young J."/>
            <person name="Aguilar M."/>
            <person name="Claverie J.M."/>
            <person name="Frickenhaus S."/>
            <person name="Gonzalez K."/>
            <person name="Herman E.K."/>
            <person name="Lin Y.C."/>
            <person name="Napier J."/>
            <person name="Ogata H."/>
            <person name="Sarno A.F."/>
            <person name="Shmutz J."/>
            <person name="Schroeder D."/>
            <person name="de Vargas C."/>
            <person name="Verret F."/>
            <person name="von Dassow P."/>
            <person name="Valentin K."/>
            <person name="Van de Peer Y."/>
            <person name="Wheeler G."/>
            <person name="Dacks J.B."/>
            <person name="Delwiche C.F."/>
            <person name="Dyhrman S.T."/>
            <person name="Glockner G."/>
            <person name="John U."/>
            <person name="Richards T."/>
            <person name="Worden A.Z."/>
            <person name="Zhang X."/>
            <person name="Grigoriev I.V."/>
            <person name="Allen A.E."/>
            <person name="Bidle K."/>
            <person name="Borodovsky M."/>
            <person name="Bowler C."/>
            <person name="Brownlee C."/>
            <person name="Cock J.M."/>
            <person name="Elias M."/>
            <person name="Gladyshev V.N."/>
            <person name="Groth M."/>
            <person name="Guda C."/>
            <person name="Hadaegh A."/>
            <person name="Iglesias-Rodriguez M.D."/>
            <person name="Jenkins J."/>
            <person name="Jones B.M."/>
            <person name="Lawson T."/>
            <person name="Leese F."/>
            <person name="Lindquist E."/>
            <person name="Lobanov A."/>
            <person name="Lomsadze A."/>
            <person name="Malik S.B."/>
            <person name="Marsh M.E."/>
            <person name="Mackinder L."/>
            <person name="Mock T."/>
            <person name="Mueller-Roeber B."/>
            <person name="Pagarete A."/>
            <person name="Parker M."/>
            <person name="Probert I."/>
            <person name="Quesneville H."/>
            <person name="Raines C."/>
            <person name="Rensing S.A."/>
            <person name="Riano-Pachon D.M."/>
            <person name="Richier S."/>
            <person name="Rokitta S."/>
            <person name="Shiraiwa Y."/>
            <person name="Soanes D.M."/>
            <person name="van der Giezen M."/>
            <person name="Wahlund T.M."/>
            <person name="Williams B."/>
            <person name="Wilson W."/>
            <person name="Wolfe G."/>
            <person name="Wurch L.L."/>
        </authorList>
    </citation>
    <scope>NUCLEOTIDE SEQUENCE</scope>
</reference>
<reference evidence="1" key="2">
    <citation type="submission" date="2024-10" db="UniProtKB">
        <authorList>
            <consortium name="EnsemblProtists"/>
        </authorList>
    </citation>
    <scope>IDENTIFICATION</scope>
</reference>
<protein>
    <submittedName>
        <fullName evidence="1">Uncharacterized protein</fullName>
    </submittedName>
</protein>
<keyword evidence="2" id="KW-1185">Reference proteome</keyword>